<dbReference type="PANTHER" id="PTHR43163:SF6">
    <property type="entry name" value="DIPEPTIDE TRANSPORT SYSTEM PERMEASE PROTEIN DPPB-RELATED"/>
    <property type="match status" value="1"/>
</dbReference>
<feature type="transmembrane region" description="Helical" evidence="7">
    <location>
        <begin position="289"/>
        <end position="309"/>
    </location>
</feature>
<feature type="transmembrane region" description="Helical" evidence="7">
    <location>
        <begin position="102"/>
        <end position="123"/>
    </location>
</feature>
<dbReference type="GO" id="GO:0055085">
    <property type="term" value="P:transmembrane transport"/>
    <property type="evidence" value="ECO:0007669"/>
    <property type="project" value="InterPro"/>
</dbReference>
<protein>
    <recommendedName>
        <fullName evidence="8">ABC transmembrane type-1 domain-containing protein</fullName>
    </recommendedName>
</protein>
<evidence type="ECO:0000256" key="4">
    <source>
        <dbReference type="ARBA" id="ARBA00022692"/>
    </source>
</evidence>
<dbReference type="AlphaFoldDB" id="A0A0N8PPH6"/>
<keyword evidence="10" id="KW-1185">Reference proteome</keyword>
<dbReference type="Pfam" id="PF00528">
    <property type="entry name" value="BPD_transp_1"/>
    <property type="match status" value="1"/>
</dbReference>
<dbReference type="PROSITE" id="PS50928">
    <property type="entry name" value="ABC_TM1"/>
    <property type="match status" value="1"/>
</dbReference>
<dbReference type="Pfam" id="PF19300">
    <property type="entry name" value="BPD_transp_1_N"/>
    <property type="match status" value="1"/>
</dbReference>
<evidence type="ECO:0000256" key="7">
    <source>
        <dbReference type="RuleBase" id="RU363032"/>
    </source>
</evidence>
<evidence type="ECO:0000259" key="8">
    <source>
        <dbReference type="PROSITE" id="PS50928"/>
    </source>
</evidence>
<evidence type="ECO:0000256" key="3">
    <source>
        <dbReference type="ARBA" id="ARBA00022475"/>
    </source>
</evidence>
<evidence type="ECO:0000256" key="5">
    <source>
        <dbReference type="ARBA" id="ARBA00022989"/>
    </source>
</evidence>
<dbReference type="InterPro" id="IPR045621">
    <property type="entry name" value="BPD_transp_1_N"/>
</dbReference>
<keyword evidence="2 7" id="KW-0813">Transport</keyword>
<gene>
    <name evidence="9" type="ORF">AN477_06845</name>
</gene>
<dbReference type="STRING" id="471514.AN477_06845"/>
<keyword evidence="4 7" id="KW-0812">Transmembrane</keyword>
<feature type="transmembrane region" description="Helical" evidence="7">
    <location>
        <begin position="180"/>
        <end position="197"/>
    </location>
</feature>
<dbReference type="Proteomes" id="UP000050482">
    <property type="component" value="Unassembled WGS sequence"/>
</dbReference>
<name>A0A0N8PPH6_9BACL</name>
<reference evidence="9 10" key="1">
    <citation type="submission" date="2015-09" db="EMBL/GenBank/DDBJ databases">
        <title>Draft genome sequence of Alicyclobacillus ferrooxydans DSM 22381.</title>
        <authorList>
            <person name="Hemp J."/>
        </authorList>
    </citation>
    <scope>NUCLEOTIDE SEQUENCE [LARGE SCALE GENOMIC DNA]</scope>
    <source>
        <strain evidence="9 10">TC-34</strain>
    </source>
</reference>
<dbReference type="CDD" id="cd06261">
    <property type="entry name" value="TM_PBP2"/>
    <property type="match status" value="1"/>
</dbReference>
<evidence type="ECO:0000256" key="1">
    <source>
        <dbReference type="ARBA" id="ARBA00004651"/>
    </source>
</evidence>
<dbReference type="PATRIC" id="fig|471514.4.peg.3606"/>
<sequence>MPLFIIRRVLQAIPVIFGISLLLFFMMHAIPGGPLAMYEHQPGMTKELLAQLKANFGLNEPLWVQYWKWLGGAVTGNFGYSYTYGVPALHMVLQRLPATLELMVSSYIIAVIISFVIGVVSATKQYSFTDYTLTIFSYFGIAMPTFWVGLMVLVIFAADLHWFPAGGMSSSGIGFSLTDRIWHAVLPVSILAIYQIAHESRYVRSSMVDSLGEDYVRTARAKGLKNGKVVWKHALRNALLPVTTVMIMDGAYLFGGALITESIFSWPGMGRLFAQAISTDDYPVIMCEISLLSVIIILANILSDVLYAYMDPRVRYD</sequence>
<keyword evidence="5 7" id="KW-1133">Transmembrane helix</keyword>
<dbReference type="RefSeq" id="WP_054968432.1">
    <property type="nucleotide sequence ID" value="NZ_LJCO01000033.1"/>
</dbReference>
<dbReference type="OrthoDB" id="2803660at2"/>
<feature type="domain" description="ABC transmembrane type-1" evidence="8">
    <location>
        <begin position="96"/>
        <end position="303"/>
    </location>
</feature>
<organism evidence="9 10">
    <name type="scientific">Alicyclobacillus ferrooxydans</name>
    <dbReference type="NCBI Taxonomy" id="471514"/>
    <lineage>
        <taxon>Bacteria</taxon>
        <taxon>Bacillati</taxon>
        <taxon>Bacillota</taxon>
        <taxon>Bacilli</taxon>
        <taxon>Bacillales</taxon>
        <taxon>Alicyclobacillaceae</taxon>
        <taxon>Alicyclobacillus</taxon>
    </lineage>
</organism>
<comment type="caution">
    <text evidence="9">The sequence shown here is derived from an EMBL/GenBank/DDBJ whole genome shotgun (WGS) entry which is preliminary data.</text>
</comment>
<dbReference type="PANTHER" id="PTHR43163">
    <property type="entry name" value="DIPEPTIDE TRANSPORT SYSTEM PERMEASE PROTEIN DPPB-RELATED"/>
    <property type="match status" value="1"/>
</dbReference>
<dbReference type="SUPFAM" id="SSF161098">
    <property type="entry name" value="MetI-like"/>
    <property type="match status" value="1"/>
</dbReference>
<evidence type="ECO:0000256" key="2">
    <source>
        <dbReference type="ARBA" id="ARBA00022448"/>
    </source>
</evidence>
<proteinExistence type="inferred from homology"/>
<feature type="transmembrane region" description="Helical" evidence="7">
    <location>
        <begin position="12"/>
        <end position="30"/>
    </location>
</feature>
<comment type="subcellular location">
    <subcellularLocation>
        <location evidence="1 7">Cell membrane</location>
        <topology evidence="1 7">Multi-pass membrane protein</topology>
    </subcellularLocation>
</comment>
<dbReference type="InterPro" id="IPR000515">
    <property type="entry name" value="MetI-like"/>
</dbReference>
<comment type="similarity">
    <text evidence="7">Belongs to the binding-protein-dependent transport system permease family.</text>
</comment>
<evidence type="ECO:0000256" key="6">
    <source>
        <dbReference type="ARBA" id="ARBA00023136"/>
    </source>
</evidence>
<dbReference type="InterPro" id="IPR035906">
    <property type="entry name" value="MetI-like_sf"/>
</dbReference>
<dbReference type="Gene3D" id="1.10.3720.10">
    <property type="entry name" value="MetI-like"/>
    <property type="match status" value="1"/>
</dbReference>
<dbReference type="EMBL" id="LJCO01000033">
    <property type="protein sequence ID" value="KPV44349.1"/>
    <property type="molecule type" value="Genomic_DNA"/>
</dbReference>
<keyword evidence="6 7" id="KW-0472">Membrane</keyword>
<dbReference type="GO" id="GO:0005886">
    <property type="term" value="C:plasma membrane"/>
    <property type="evidence" value="ECO:0007669"/>
    <property type="project" value="UniProtKB-SubCell"/>
</dbReference>
<feature type="transmembrane region" description="Helical" evidence="7">
    <location>
        <begin position="135"/>
        <end position="160"/>
    </location>
</feature>
<keyword evidence="3" id="KW-1003">Cell membrane</keyword>
<accession>A0A0N8PPH6</accession>
<evidence type="ECO:0000313" key="10">
    <source>
        <dbReference type="Proteomes" id="UP000050482"/>
    </source>
</evidence>
<feature type="transmembrane region" description="Helical" evidence="7">
    <location>
        <begin position="238"/>
        <end position="259"/>
    </location>
</feature>
<evidence type="ECO:0000313" key="9">
    <source>
        <dbReference type="EMBL" id="KPV44349.1"/>
    </source>
</evidence>